<name>A0A1G6E4J1_9BACT</name>
<dbReference type="AlphaFoldDB" id="A0A1G6E4J1"/>
<dbReference type="GO" id="GO:0009279">
    <property type="term" value="C:cell outer membrane"/>
    <property type="evidence" value="ECO:0007669"/>
    <property type="project" value="UniProtKB-SubCell"/>
</dbReference>
<dbReference type="GO" id="GO:0015562">
    <property type="term" value="F:efflux transmembrane transporter activity"/>
    <property type="evidence" value="ECO:0007669"/>
    <property type="project" value="InterPro"/>
</dbReference>
<dbReference type="InterPro" id="IPR003423">
    <property type="entry name" value="OMP_efflux"/>
</dbReference>
<keyword evidence="7" id="KW-0998">Cell outer membrane</keyword>
<gene>
    <name evidence="8" type="ORF">SAMN05660653_02610</name>
</gene>
<keyword evidence="9" id="KW-1185">Reference proteome</keyword>
<evidence type="ECO:0000313" key="8">
    <source>
        <dbReference type="EMBL" id="SDB52288.1"/>
    </source>
</evidence>
<dbReference type="InterPro" id="IPR051906">
    <property type="entry name" value="TolC-like"/>
</dbReference>
<sequence>MLDTATPERKSLKSDKGGGIRRFFAACTATALVLLTGLDARAMELSFEDALDLAHRHAVELQSLAAEEAVAEAGHTRSAQVFLPRLTADATWLRADSSFINDITLPTLTLPPRLVSRDFGPVEGTFTALQVVQPLVNVDGWKVRKQAGLGVETRRLAREWGAEMVRLETARRYFAVAVGEYAVSAGVMAVEAARQAHESARRAYEEGFVARLDVLRANTEYETSRARLMEARGDLHEARTDLATFLGLPSREDLILTSDLPRPQPPTEVFPAAPRKDLLAMETRVEAAAAGLERAGARWLPRVNFLARRQWFDSSKPIDTDSDSWVVAVNLQWTLFAGMDRQGDIAEERARTSLSRIELSQARREATREQEIASSAWHVGWSAWQASNLALESASTAANLARRQYEEGLGNMTDLLAAQAILHQTRLEHVRHQYRALVASMSAYLSHGRDPLLALSGERP</sequence>
<evidence type="ECO:0000256" key="3">
    <source>
        <dbReference type="ARBA" id="ARBA00022448"/>
    </source>
</evidence>
<evidence type="ECO:0000313" key="9">
    <source>
        <dbReference type="Proteomes" id="UP000198771"/>
    </source>
</evidence>
<dbReference type="SUPFAM" id="SSF56954">
    <property type="entry name" value="Outer membrane efflux proteins (OEP)"/>
    <property type="match status" value="1"/>
</dbReference>
<evidence type="ECO:0000256" key="7">
    <source>
        <dbReference type="ARBA" id="ARBA00023237"/>
    </source>
</evidence>
<dbReference type="GO" id="GO:0015288">
    <property type="term" value="F:porin activity"/>
    <property type="evidence" value="ECO:0007669"/>
    <property type="project" value="TreeGrafter"/>
</dbReference>
<dbReference type="Pfam" id="PF02321">
    <property type="entry name" value="OEP"/>
    <property type="match status" value="2"/>
</dbReference>
<evidence type="ECO:0000256" key="6">
    <source>
        <dbReference type="ARBA" id="ARBA00023136"/>
    </source>
</evidence>
<evidence type="ECO:0000256" key="4">
    <source>
        <dbReference type="ARBA" id="ARBA00022452"/>
    </source>
</evidence>
<dbReference type="GO" id="GO:1990281">
    <property type="term" value="C:efflux pump complex"/>
    <property type="evidence" value="ECO:0007669"/>
    <property type="project" value="TreeGrafter"/>
</dbReference>
<organism evidence="8 9">
    <name type="scientific">Desulfonatronum thiosulfatophilum</name>
    <dbReference type="NCBI Taxonomy" id="617002"/>
    <lineage>
        <taxon>Bacteria</taxon>
        <taxon>Pseudomonadati</taxon>
        <taxon>Thermodesulfobacteriota</taxon>
        <taxon>Desulfovibrionia</taxon>
        <taxon>Desulfovibrionales</taxon>
        <taxon>Desulfonatronaceae</taxon>
        <taxon>Desulfonatronum</taxon>
    </lineage>
</organism>
<dbReference type="Gene3D" id="1.20.1600.10">
    <property type="entry name" value="Outer membrane efflux proteins (OEP)"/>
    <property type="match status" value="1"/>
</dbReference>
<keyword evidence="3" id="KW-0813">Transport</keyword>
<dbReference type="EMBL" id="FMXO01000015">
    <property type="protein sequence ID" value="SDB52288.1"/>
    <property type="molecule type" value="Genomic_DNA"/>
</dbReference>
<evidence type="ECO:0000256" key="1">
    <source>
        <dbReference type="ARBA" id="ARBA00004442"/>
    </source>
</evidence>
<keyword evidence="5" id="KW-0812">Transmembrane</keyword>
<keyword evidence="6" id="KW-0472">Membrane</keyword>
<evidence type="ECO:0000256" key="2">
    <source>
        <dbReference type="ARBA" id="ARBA00007613"/>
    </source>
</evidence>
<dbReference type="Proteomes" id="UP000198771">
    <property type="component" value="Unassembled WGS sequence"/>
</dbReference>
<reference evidence="8 9" key="1">
    <citation type="submission" date="2016-10" db="EMBL/GenBank/DDBJ databases">
        <authorList>
            <person name="de Groot N.N."/>
        </authorList>
    </citation>
    <scope>NUCLEOTIDE SEQUENCE [LARGE SCALE GENOMIC DNA]</scope>
    <source>
        <strain evidence="8 9">ASO4-2</strain>
    </source>
</reference>
<keyword evidence="4" id="KW-1134">Transmembrane beta strand</keyword>
<comment type="subcellular location">
    <subcellularLocation>
        <location evidence="1">Cell outer membrane</location>
    </subcellularLocation>
</comment>
<dbReference type="PANTHER" id="PTHR30026:SF21">
    <property type="entry name" value="SLR1270 PROTEIN"/>
    <property type="match status" value="1"/>
</dbReference>
<proteinExistence type="inferred from homology"/>
<dbReference type="PANTHER" id="PTHR30026">
    <property type="entry name" value="OUTER MEMBRANE PROTEIN TOLC"/>
    <property type="match status" value="1"/>
</dbReference>
<protein>
    <submittedName>
        <fullName evidence="8">Outer membrane protein TolC</fullName>
    </submittedName>
</protein>
<accession>A0A1G6E4J1</accession>
<dbReference type="STRING" id="617002.SAMN05660653_02610"/>
<evidence type="ECO:0000256" key="5">
    <source>
        <dbReference type="ARBA" id="ARBA00022692"/>
    </source>
</evidence>
<comment type="similarity">
    <text evidence="2">Belongs to the outer membrane factor (OMF) (TC 1.B.17) family.</text>
</comment>